<keyword evidence="1" id="KW-0472">Membrane</keyword>
<keyword evidence="1" id="KW-0812">Transmembrane</keyword>
<evidence type="ECO:0000313" key="2">
    <source>
        <dbReference type="EMBL" id="SFE91763.1"/>
    </source>
</evidence>
<dbReference type="RefSeq" id="WP_093918773.1">
    <property type="nucleotide sequence ID" value="NZ_FONW01000002.1"/>
</dbReference>
<gene>
    <name evidence="2" type="ORF">SAMN05216283_10286</name>
</gene>
<reference evidence="2 3" key="1">
    <citation type="submission" date="2016-10" db="EMBL/GenBank/DDBJ databases">
        <authorList>
            <person name="de Groot N.N."/>
        </authorList>
    </citation>
    <scope>NUCLEOTIDE SEQUENCE [LARGE SCALE GENOMIC DNA]</scope>
    <source>
        <strain evidence="2 3">CGMCC 1.9156</strain>
    </source>
</reference>
<organism evidence="2 3">
    <name type="scientific">Sunxiuqinia elliptica</name>
    <dbReference type="NCBI Taxonomy" id="655355"/>
    <lineage>
        <taxon>Bacteria</taxon>
        <taxon>Pseudomonadati</taxon>
        <taxon>Bacteroidota</taxon>
        <taxon>Bacteroidia</taxon>
        <taxon>Marinilabiliales</taxon>
        <taxon>Prolixibacteraceae</taxon>
        <taxon>Sunxiuqinia</taxon>
    </lineage>
</organism>
<sequence>MSKNLSDNINELGDVTKKYVQTRIDLVKLTVLSKATQVTSYLISNLILALGGALILFFVLAAFVVWYGQTYGDYLTGLLLAIGVLVVLFVLFALFRNQLISSMVLRKYSSMLFEEEEEEEEL</sequence>
<evidence type="ECO:0000313" key="3">
    <source>
        <dbReference type="Proteomes" id="UP000198964"/>
    </source>
</evidence>
<accession>A0A1I2EGE9</accession>
<dbReference type="Proteomes" id="UP000198964">
    <property type="component" value="Unassembled WGS sequence"/>
</dbReference>
<keyword evidence="3" id="KW-1185">Reference proteome</keyword>
<keyword evidence="1" id="KW-1133">Transmembrane helix</keyword>
<proteinExistence type="predicted"/>
<dbReference type="STRING" id="655355.SAMN05216283_10286"/>
<protein>
    <submittedName>
        <fullName evidence="2">Uncharacterized protein</fullName>
    </submittedName>
</protein>
<feature type="transmembrane region" description="Helical" evidence="1">
    <location>
        <begin position="74"/>
        <end position="95"/>
    </location>
</feature>
<name>A0A1I2EGE9_9BACT</name>
<dbReference type="EMBL" id="FONW01000002">
    <property type="protein sequence ID" value="SFE91763.1"/>
    <property type="molecule type" value="Genomic_DNA"/>
</dbReference>
<evidence type="ECO:0000256" key="1">
    <source>
        <dbReference type="SAM" id="Phobius"/>
    </source>
</evidence>
<dbReference type="AlphaFoldDB" id="A0A1I2EGE9"/>
<feature type="transmembrane region" description="Helical" evidence="1">
    <location>
        <begin position="42"/>
        <end position="68"/>
    </location>
</feature>